<dbReference type="Pfam" id="PF00535">
    <property type="entry name" value="Glycos_transf_2"/>
    <property type="match status" value="1"/>
</dbReference>
<proteinExistence type="predicted"/>
<dbReference type="InterPro" id="IPR050834">
    <property type="entry name" value="Glycosyltransf_2"/>
</dbReference>
<sequence length="391" mass="44201">VNGYLAQPDNYDDLANGLEYCLAHQRKLGDNGREMAKKYTWREVCEKVARVYEAAYNDTGDTVGVVIPVYNKSETQIVRAIESCLNQSYVPDQIIVVNDGSTDVSGLHTARTKFEDVDYDVDHIEFVDQSNQGVAAARNAGIQVLNTKYVACIDGDDWTEPRYLEACVTELKKDHTIGIAYTGLRWHDHETGKSELSTWPGAYQSGKQFDHQARQNQIPTACVFRRDAWERVGGYRSRYCPDGAGSEDAALWTQILSIGYTAKQVTTEPLFNYSLGGQVSANKEYKEIDWLAWLPYSRDKRYPFACSVLPERYSHPVRQYDEPEISIIIPVGPGHEHVLRTALDSIEAQHFRNWEAIVVFDTGNEYYPELYAAYPYAKWGDTGGKRGPGYA</sequence>
<evidence type="ECO:0000313" key="2">
    <source>
        <dbReference type="EMBL" id="KKK75157.1"/>
    </source>
</evidence>
<dbReference type="Gene3D" id="3.90.550.10">
    <property type="entry name" value="Spore Coat Polysaccharide Biosynthesis Protein SpsA, Chain A"/>
    <property type="match status" value="2"/>
</dbReference>
<dbReference type="SUPFAM" id="SSF53448">
    <property type="entry name" value="Nucleotide-diphospho-sugar transferases"/>
    <property type="match status" value="2"/>
</dbReference>
<dbReference type="InterPro" id="IPR001173">
    <property type="entry name" value="Glyco_trans_2-like"/>
</dbReference>
<feature type="non-terminal residue" evidence="2">
    <location>
        <position position="1"/>
    </location>
</feature>
<reference evidence="2" key="1">
    <citation type="journal article" date="2015" name="Nature">
        <title>Complex archaea that bridge the gap between prokaryotes and eukaryotes.</title>
        <authorList>
            <person name="Spang A."/>
            <person name="Saw J.H."/>
            <person name="Jorgensen S.L."/>
            <person name="Zaremba-Niedzwiedzka K."/>
            <person name="Martijn J."/>
            <person name="Lind A.E."/>
            <person name="van Eijk R."/>
            <person name="Schleper C."/>
            <person name="Guy L."/>
            <person name="Ettema T.J."/>
        </authorList>
    </citation>
    <scope>NUCLEOTIDE SEQUENCE</scope>
</reference>
<feature type="non-terminal residue" evidence="2">
    <location>
        <position position="391"/>
    </location>
</feature>
<dbReference type="PANTHER" id="PTHR43685:SF2">
    <property type="entry name" value="GLYCOSYLTRANSFERASE 2-LIKE DOMAIN-CONTAINING PROTEIN"/>
    <property type="match status" value="1"/>
</dbReference>
<dbReference type="AlphaFoldDB" id="A0A0F8Y1B5"/>
<name>A0A0F8Y1B5_9ZZZZ</name>
<dbReference type="PANTHER" id="PTHR43685">
    <property type="entry name" value="GLYCOSYLTRANSFERASE"/>
    <property type="match status" value="1"/>
</dbReference>
<comment type="caution">
    <text evidence="2">The sequence shown here is derived from an EMBL/GenBank/DDBJ whole genome shotgun (WGS) entry which is preliminary data.</text>
</comment>
<dbReference type="InterPro" id="IPR029044">
    <property type="entry name" value="Nucleotide-diphossugar_trans"/>
</dbReference>
<dbReference type="EMBL" id="LAZR01055991">
    <property type="protein sequence ID" value="KKK75157.1"/>
    <property type="molecule type" value="Genomic_DNA"/>
</dbReference>
<dbReference type="CDD" id="cd00761">
    <property type="entry name" value="Glyco_tranf_GTA_type"/>
    <property type="match status" value="1"/>
</dbReference>
<evidence type="ECO:0000259" key="1">
    <source>
        <dbReference type="Pfam" id="PF00535"/>
    </source>
</evidence>
<feature type="domain" description="Glycosyltransferase 2-like" evidence="1">
    <location>
        <begin position="65"/>
        <end position="231"/>
    </location>
</feature>
<organism evidence="2">
    <name type="scientific">marine sediment metagenome</name>
    <dbReference type="NCBI Taxonomy" id="412755"/>
    <lineage>
        <taxon>unclassified sequences</taxon>
        <taxon>metagenomes</taxon>
        <taxon>ecological metagenomes</taxon>
    </lineage>
</organism>
<dbReference type="SUPFAM" id="SSF53756">
    <property type="entry name" value="UDP-Glycosyltransferase/glycogen phosphorylase"/>
    <property type="match status" value="1"/>
</dbReference>
<protein>
    <recommendedName>
        <fullName evidence="1">Glycosyltransferase 2-like domain-containing protein</fullName>
    </recommendedName>
</protein>
<accession>A0A0F8Y1B5</accession>
<gene>
    <name evidence="2" type="ORF">LCGC14_2876560</name>
</gene>